<dbReference type="AlphaFoldDB" id="A0A4R5Q2E3"/>
<keyword evidence="2" id="KW-1185">Reference proteome</keyword>
<name>A0A4R5Q2E3_9PROT</name>
<protein>
    <submittedName>
        <fullName evidence="1">Uncharacterized protein</fullName>
    </submittedName>
</protein>
<gene>
    <name evidence="1" type="ORF">E2C06_36380</name>
</gene>
<reference evidence="1 2" key="1">
    <citation type="journal article" date="2016" name="J. Microbiol.">
        <title>Dankookia rubra gen. nov., sp. nov., an alphaproteobacterium isolated from sediment of a shallow stream.</title>
        <authorList>
            <person name="Kim W.H."/>
            <person name="Kim D.H."/>
            <person name="Kang K."/>
            <person name="Ahn T.Y."/>
        </authorList>
    </citation>
    <scope>NUCLEOTIDE SEQUENCE [LARGE SCALE GENOMIC DNA]</scope>
    <source>
        <strain evidence="1 2">JCM30602</strain>
    </source>
</reference>
<proteinExistence type="predicted"/>
<accession>A0A4R5Q2E3</accession>
<dbReference type="EMBL" id="SMSJ01000253">
    <property type="protein sequence ID" value="TDH56358.1"/>
    <property type="molecule type" value="Genomic_DNA"/>
</dbReference>
<evidence type="ECO:0000313" key="1">
    <source>
        <dbReference type="EMBL" id="TDH56358.1"/>
    </source>
</evidence>
<organism evidence="1 2">
    <name type="scientific">Dankookia rubra</name>
    <dbReference type="NCBI Taxonomy" id="1442381"/>
    <lineage>
        <taxon>Bacteria</taxon>
        <taxon>Pseudomonadati</taxon>
        <taxon>Pseudomonadota</taxon>
        <taxon>Alphaproteobacteria</taxon>
        <taxon>Acetobacterales</taxon>
        <taxon>Roseomonadaceae</taxon>
        <taxon>Dankookia</taxon>
    </lineage>
</organism>
<dbReference type="Proteomes" id="UP000295096">
    <property type="component" value="Unassembled WGS sequence"/>
</dbReference>
<dbReference type="RefSeq" id="WP_133293371.1">
    <property type="nucleotide sequence ID" value="NZ_SMSJ01000253.1"/>
</dbReference>
<evidence type="ECO:0000313" key="2">
    <source>
        <dbReference type="Proteomes" id="UP000295096"/>
    </source>
</evidence>
<sequence length="135" mass="13792">MADILLFPAGRTSGAAHRTDAPQLQPAALAAVPDAEAWPEDDAGDNGDLEMVASLAAAPSQSLAVLATKMEVLVARLAPDDDPDAGLCMAEVNLLRSVLRDLRAFVANAVCVAQGANLWAPASTGANLMQEVGAS</sequence>
<comment type="caution">
    <text evidence="1">The sequence shown here is derived from an EMBL/GenBank/DDBJ whole genome shotgun (WGS) entry which is preliminary data.</text>
</comment>